<keyword evidence="3" id="KW-1185">Reference proteome</keyword>
<protein>
    <submittedName>
        <fullName evidence="2">DNA uptake protein ComE-like DNA-binding protein</fullName>
    </submittedName>
</protein>
<keyword evidence="1" id="KW-0472">Membrane</keyword>
<evidence type="ECO:0000313" key="2">
    <source>
        <dbReference type="EMBL" id="MET3730993.1"/>
    </source>
</evidence>
<sequence>MRTFAKSQIRYSKSQRMGIFAFIGLIISFEIGAFFLNRTSESDSQIEIPPELLELNTSSTSTKTFSNSSESSSLEKFNPNALTAEDWQNLGFSEKQSATILKYKNSLGGNFTSKEQIRNCFVISDAKFEELKPFMDLSSVHPNASSKNQFQFESRNEYSIKEKPKIRYQKFNPNEYSLEDWQRIGFSEKQASTILKYKRSLGGKFTSLDQIQTCFVINEDKFREMKPYLVFPDSSEKIEPTSSKVEIKPKDKWTKFNPNHLSKEEWVELGFTEKQANTILNYKQSLGGNIKNAEILKNCYAISDDKFVEIEPFLVFD</sequence>
<dbReference type="Proteomes" id="UP001549146">
    <property type="component" value="Unassembled WGS sequence"/>
</dbReference>
<evidence type="ECO:0000313" key="3">
    <source>
        <dbReference type="Proteomes" id="UP001549146"/>
    </source>
</evidence>
<name>A0ABV2LQX8_9FLAO</name>
<keyword evidence="1" id="KW-1133">Transmembrane helix</keyword>
<comment type="caution">
    <text evidence="2">The sequence shown here is derived from an EMBL/GenBank/DDBJ whole genome shotgun (WGS) entry which is preliminary data.</text>
</comment>
<dbReference type="EMBL" id="JBEPMO010000002">
    <property type="protein sequence ID" value="MET3730993.1"/>
    <property type="molecule type" value="Genomic_DNA"/>
</dbReference>
<accession>A0ABV2LQX8</accession>
<reference evidence="2 3" key="1">
    <citation type="submission" date="2024-06" db="EMBL/GenBank/DDBJ databases">
        <title>Genomic Encyclopedia of Type Strains, Phase IV (KMG-IV): sequencing the most valuable type-strain genomes for metagenomic binning, comparative biology and taxonomic classification.</title>
        <authorList>
            <person name="Goeker M."/>
        </authorList>
    </citation>
    <scope>NUCLEOTIDE SEQUENCE [LARGE SCALE GENOMIC DNA]</scope>
    <source>
        <strain evidence="2 3">DSM 29388</strain>
    </source>
</reference>
<evidence type="ECO:0000256" key="1">
    <source>
        <dbReference type="SAM" id="Phobius"/>
    </source>
</evidence>
<organism evidence="2 3">
    <name type="scientific">Moheibacter stercoris</name>
    <dbReference type="NCBI Taxonomy" id="1628251"/>
    <lineage>
        <taxon>Bacteria</taxon>
        <taxon>Pseudomonadati</taxon>
        <taxon>Bacteroidota</taxon>
        <taxon>Flavobacteriia</taxon>
        <taxon>Flavobacteriales</taxon>
        <taxon>Weeksellaceae</taxon>
        <taxon>Moheibacter</taxon>
    </lineage>
</organism>
<dbReference type="SUPFAM" id="SSF47781">
    <property type="entry name" value="RuvA domain 2-like"/>
    <property type="match status" value="3"/>
</dbReference>
<dbReference type="RefSeq" id="WP_354506832.1">
    <property type="nucleotide sequence ID" value="NZ_JBEPMO010000002.1"/>
</dbReference>
<feature type="transmembrane region" description="Helical" evidence="1">
    <location>
        <begin position="20"/>
        <end position="36"/>
    </location>
</feature>
<keyword evidence="1" id="KW-0812">Transmembrane</keyword>
<dbReference type="InterPro" id="IPR010994">
    <property type="entry name" value="RuvA_2-like"/>
</dbReference>
<gene>
    <name evidence="2" type="ORF">ABID46_000552</name>
</gene>
<proteinExistence type="predicted"/>